<dbReference type="Gene3D" id="3.40.50.720">
    <property type="entry name" value="NAD(P)-binding Rossmann-like Domain"/>
    <property type="match status" value="1"/>
</dbReference>
<dbReference type="PANTHER" id="PTHR21363">
    <property type="entry name" value="PREPHENATE DEHYDROGENASE"/>
    <property type="match status" value="1"/>
</dbReference>
<dbReference type="InterPro" id="IPR046825">
    <property type="entry name" value="PDH_C"/>
</dbReference>
<dbReference type="EMBL" id="JAIOIV010000018">
    <property type="protein sequence ID" value="MBZ0155036.1"/>
    <property type="molecule type" value="Genomic_DNA"/>
</dbReference>
<name>A0A953J2G8_9BACT</name>
<evidence type="ECO:0000313" key="4">
    <source>
        <dbReference type="Proteomes" id="UP000705867"/>
    </source>
</evidence>
<dbReference type="InterPro" id="IPR008927">
    <property type="entry name" value="6-PGluconate_DH-like_C_sf"/>
</dbReference>
<sequence>MSRISFGKTAVIGVGLLGASVALALRESGLCGMIHGYGRSEDNLRRAKERGIIDEYRLSAREACADADLVLLSTPVGVFKSMAEEIKEYLKEGALVTDVGSIKGKMVSALEELFSGRARYIGSHPIAGSDTSGIDEARADLFRAARCIVTPTERSDSSALESIVSLWETLGARVEIMDACRHDAIYGAVSHLPHLVAYALVNTIGTAGEDYIEYAGQGFRDTTRIAMSSPELWRDVSLHNRENLLRLMDLFGDALDTLRRRLEENDAAGLESEFSKARALRKKIEER</sequence>
<comment type="caution">
    <text evidence="3">The sequence shown here is derived from an EMBL/GenBank/DDBJ whole genome shotgun (WGS) entry which is preliminary data.</text>
</comment>
<dbReference type="AlphaFoldDB" id="A0A953J2G8"/>
<dbReference type="InterPro" id="IPR050812">
    <property type="entry name" value="Preph/Arog_dehydrog"/>
</dbReference>
<gene>
    <name evidence="3" type="ORF">K8I29_02330</name>
</gene>
<keyword evidence="1" id="KW-0560">Oxidoreductase</keyword>
<reference evidence="3" key="2">
    <citation type="submission" date="2021-08" db="EMBL/GenBank/DDBJ databases">
        <authorList>
            <person name="Dalcin Martins P."/>
        </authorList>
    </citation>
    <scope>NUCLEOTIDE SEQUENCE</scope>
    <source>
        <strain evidence="3">MAG_39</strain>
    </source>
</reference>
<dbReference type="GO" id="GO:0006571">
    <property type="term" value="P:tyrosine biosynthetic process"/>
    <property type="evidence" value="ECO:0007669"/>
    <property type="project" value="InterPro"/>
</dbReference>
<dbReference type="FunFam" id="3.40.50.720:FF:000208">
    <property type="entry name" value="Prephenate dehydrogenase"/>
    <property type="match status" value="1"/>
</dbReference>
<dbReference type="PANTHER" id="PTHR21363:SF0">
    <property type="entry name" value="PREPHENATE DEHYDROGENASE [NADP(+)]"/>
    <property type="match status" value="1"/>
</dbReference>
<evidence type="ECO:0000256" key="1">
    <source>
        <dbReference type="ARBA" id="ARBA00023002"/>
    </source>
</evidence>
<dbReference type="SUPFAM" id="SSF51735">
    <property type="entry name" value="NAD(P)-binding Rossmann-fold domains"/>
    <property type="match status" value="1"/>
</dbReference>
<dbReference type="Gene3D" id="1.10.3660.10">
    <property type="entry name" value="6-phosphogluconate dehydrogenase C-terminal like domain"/>
    <property type="match status" value="1"/>
</dbReference>
<dbReference type="InterPro" id="IPR003099">
    <property type="entry name" value="Prephen_DH"/>
</dbReference>
<organism evidence="3 4">
    <name type="scientific">Candidatus Nitrobium versatile</name>
    <dbReference type="NCBI Taxonomy" id="2884831"/>
    <lineage>
        <taxon>Bacteria</taxon>
        <taxon>Pseudomonadati</taxon>
        <taxon>Nitrospirota</taxon>
        <taxon>Nitrospiria</taxon>
        <taxon>Nitrospirales</taxon>
        <taxon>Nitrospiraceae</taxon>
        <taxon>Candidatus Nitrobium</taxon>
    </lineage>
</organism>
<dbReference type="SUPFAM" id="SSF48179">
    <property type="entry name" value="6-phosphogluconate dehydrogenase C-terminal domain-like"/>
    <property type="match status" value="1"/>
</dbReference>
<dbReference type="Pfam" id="PF20463">
    <property type="entry name" value="PDH_C"/>
    <property type="match status" value="1"/>
</dbReference>
<dbReference type="Pfam" id="PF02153">
    <property type="entry name" value="PDH_N"/>
    <property type="match status" value="1"/>
</dbReference>
<dbReference type="PROSITE" id="PS51176">
    <property type="entry name" value="PDH_ADH"/>
    <property type="match status" value="1"/>
</dbReference>
<dbReference type="InterPro" id="IPR046826">
    <property type="entry name" value="PDH_N"/>
</dbReference>
<feature type="domain" description="Prephenate/arogenate dehydrogenase" evidence="2">
    <location>
        <begin position="7"/>
        <end position="287"/>
    </location>
</feature>
<dbReference type="GO" id="GO:0070403">
    <property type="term" value="F:NAD+ binding"/>
    <property type="evidence" value="ECO:0007669"/>
    <property type="project" value="InterPro"/>
</dbReference>
<dbReference type="GO" id="GO:0008977">
    <property type="term" value="F:prephenate dehydrogenase (NAD+) activity"/>
    <property type="evidence" value="ECO:0007669"/>
    <property type="project" value="InterPro"/>
</dbReference>
<accession>A0A953J2G8</accession>
<evidence type="ECO:0000313" key="3">
    <source>
        <dbReference type="EMBL" id="MBZ0155036.1"/>
    </source>
</evidence>
<proteinExistence type="predicted"/>
<dbReference type="InterPro" id="IPR036291">
    <property type="entry name" value="NAD(P)-bd_dom_sf"/>
</dbReference>
<dbReference type="GO" id="GO:0004665">
    <property type="term" value="F:prephenate dehydrogenase (NADP+) activity"/>
    <property type="evidence" value="ECO:0007669"/>
    <property type="project" value="InterPro"/>
</dbReference>
<reference evidence="3" key="1">
    <citation type="journal article" date="2021" name="bioRxiv">
        <title>Unraveling nitrogen, sulfur and carbon metabolic pathways and microbial community transcriptional responses to substrate deprivation and toxicity stresses in a bioreactor mimicking anoxic brackish coastal sediment conditions.</title>
        <authorList>
            <person name="Martins P.D."/>
            <person name="Echeveste M.J."/>
            <person name="Arshad A."/>
            <person name="Kurth J."/>
            <person name="Ouboter H."/>
            <person name="Jetten M.S.M."/>
            <person name="Welte C.U."/>
        </authorList>
    </citation>
    <scope>NUCLEOTIDE SEQUENCE</scope>
    <source>
        <strain evidence="3">MAG_39</strain>
    </source>
</reference>
<dbReference type="Proteomes" id="UP000705867">
    <property type="component" value="Unassembled WGS sequence"/>
</dbReference>
<evidence type="ECO:0000259" key="2">
    <source>
        <dbReference type="PROSITE" id="PS51176"/>
    </source>
</evidence>
<protein>
    <submittedName>
        <fullName evidence="3">Prephenate dehydrogenase/arogenate dehydrogenase family protein</fullName>
    </submittedName>
</protein>